<evidence type="ECO:0000256" key="15">
    <source>
        <dbReference type="HAMAP-Rule" id="MF_02121"/>
    </source>
</evidence>
<accession>A0ABN0IFQ9</accession>
<protein>
    <recommendedName>
        <fullName evidence="6 15">Aspartate-semialdehyde dehydrogenase</fullName>
        <shortName evidence="15">ASA dehydrogenase</shortName>
        <shortName evidence="15">ASADH</shortName>
        <ecNumber evidence="6 15">1.2.1.11</ecNumber>
    </recommendedName>
    <alternativeName>
        <fullName evidence="15">Aspartate-beta-semialdehyde dehydrogenase</fullName>
    </alternativeName>
</protein>
<sequence length="343" mass="37554">MAFKVAVVGATGNVGREMLKILEERGFPASEVVPLASRRSLGQNIVYGDKTLKVKALDTYDFSDTDLCLMSAGGGISKEYAPKIGAAGCVVIDNSSTWRYNADIPLIVPEVNAEAISGFSKRNIIANPNCSTIQLVVALKPLHDAAIIKRVVVSTYQSVSGAGKEGMDELFEQSRAVFVADPISSKKFTKRIAFNLIPHIDVFMEDGYTKEEWKMMVETKKILDPKIKLTATAVRVPVFISHAEAVNVEFEKPLSVHEAQTLLRDAPGCQLVDKHENGGYITPYECTGEDDTFISRVREDITVENGLAFWIVADNLRKGAALNAIQIAELLINNHWIKPKASA</sequence>
<comment type="function">
    <text evidence="15">Catalyzes the NADPH-dependent formation of L-aspartate-semialdehyde (L-ASA) by the reductive dephosphorylation of L-aspartyl-4-phosphate.</text>
</comment>
<dbReference type="Gene3D" id="3.40.50.720">
    <property type="entry name" value="NAD(P)-binding Rossmann-like Domain"/>
    <property type="match status" value="1"/>
</dbReference>
<dbReference type="InterPro" id="IPR005986">
    <property type="entry name" value="Asp_semialdehyde_DH_beta"/>
</dbReference>
<evidence type="ECO:0000256" key="6">
    <source>
        <dbReference type="ARBA" id="ARBA00013120"/>
    </source>
</evidence>
<feature type="binding site" evidence="15">
    <location>
        <position position="157"/>
    </location>
    <ligand>
        <name>substrate</name>
    </ligand>
</feature>
<dbReference type="NCBIfam" id="NF011456">
    <property type="entry name" value="PRK14874.1"/>
    <property type="match status" value="1"/>
</dbReference>
<proteinExistence type="inferred from homology"/>
<dbReference type="GO" id="GO:0004073">
    <property type="term" value="F:aspartate-semialdehyde dehydrogenase activity"/>
    <property type="evidence" value="ECO:0007669"/>
    <property type="project" value="UniProtKB-EC"/>
</dbReference>
<dbReference type="HAMAP" id="MF_02121">
    <property type="entry name" value="ASADH"/>
    <property type="match status" value="1"/>
</dbReference>
<dbReference type="InterPro" id="IPR000534">
    <property type="entry name" value="Semialdehyde_DH_NAD-bd"/>
</dbReference>
<evidence type="ECO:0000256" key="7">
    <source>
        <dbReference type="ARBA" id="ARBA00022605"/>
    </source>
</evidence>
<keyword evidence="8 15" id="KW-0791">Threonine biosynthesis</keyword>
<dbReference type="Pfam" id="PF01118">
    <property type="entry name" value="Semialdhyde_dh"/>
    <property type="match status" value="1"/>
</dbReference>
<evidence type="ECO:0000313" key="17">
    <source>
        <dbReference type="EMBL" id="EKS43621.1"/>
    </source>
</evidence>
<evidence type="ECO:0000313" key="18">
    <source>
        <dbReference type="Proteomes" id="UP000009359"/>
    </source>
</evidence>
<dbReference type="PIRSF" id="PIRSF000148">
    <property type="entry name" value="ASA_dh"/>
    <property type="match status" value="1"/>
</dbReference>
<dbReference type="EMBL" id="AMQK01000017">
    <property type="protein sequence ID" value="EKS43621.1"/>
    <property type="molecule type" value="Genomic_DNA"/>
</dbReference>
<feature type="binding site" evidence="15">
    <location>
        <position position="235"/>
    </location>
    <ligand>
        <name>substrate</name>
    </ligand>
</feature>
<feature type="binding site" evidence="15">
    <location>
        <begin position="160"/>
        <end position="161"/>
    </location>
    <ligand>
        <name>NADP(+)</name>
        <dbReference type="ChEBI" id="CHEBI:58349"/>
    </ligand>
</feature>
<feature type="binding site" evidence="15">
    <location>
        <begin position="39"/>
        <end position="40"/>
    </location>
    <ligand>
        <name>NADP(+)</name>
        <dbReference type="ChEBI" id="CHEBI:58349"/>
    </ligand>
</feature>
<keyword evidence="12 15" id="KW-0457">Lysine biosynthesis</keyword>
<gene>
    <name evidence="15" type="primary">asd</name>
    <name evidence="17" type="ORF">BbINS_05152</name>
</gene>
<feature type="binding site" evidence="15">
    <location>
        <position position="99"/>
    </location>
    <ligand>
        <name>phosphate</name>
        <dbReference type="ChEBI" id="CHEBI:43474"/>
    </ligand>
</feature>
<comment type="subunit">
    <text evidence="5 15">Homodimer.</text>
</comment>
<dbReference type="CDD" id="cd18131">
    <property type="entry name" value="ASADH_C_bac_euk_like"/>
    <property type="match status" value="1"/>
</dbReference>
<dbReference type="InterPro" id="IPR012080">
    <property type="entry name" value="Asp_semialdehyde_DH"/>
</dbReference>
<dbReference type="Gene3D" id="3.30.360.10">
    <property type="entry name" value="Dihydrodipicolinate Reductase, domain 2"/>
    <property type="match status" value="1"/>
</dbReference>
<dbReference type="PANTHER" id="PTHR46278">
    <property type="entry name" value="DEHYDROGENASE, PUTATIVE-RELATED"/>
    <property type="match status" value="1"/>
</dbReference>
<dbReference type="Pfam" id="PF02774">
    <property type="entry name" value="Semialdhyde_dhC"/>
    <property type="match status" value="1"/>
</dbReference>
<evidence type="ECO:0000256" key="14">
    <source>
        <dbReference type="ARBA" id="ARBA00047891"/>
    </source>
</evidence>
<keyword evidence="18" id="KW-1185">Reference proteome</keyword>
<comment type="pathway">
    <text evidence="3 15">Amino-acid biosynthesis; L-threonine biosynthesis; L-threonine from L-aspartate: step 2/5.</text>
</comment>
<dbReference type="RefSeq" id="WP_005767683.1">
    <property type="nucleotide sequence ID" value="NZ_AMQK01000017.1"/>
</dbReference>
<evidence type="ECO:0000259" key="16">
    <source>
        <dbReference type="SMART" id="SM00859"/>
    </source>
</evidence>
<evidence type="ECO:0000256" key="13">
    <source>
        <dbReference type="ARBA" id="ARBA00023167"/>
    </source>
</evidence>
<evidence type="ECO:0000256" key="11">
    <source>
        <dbReference type="ARBA" id="ARBA00023002"/>
    </source>
</evidence>
<keyword evidence="11 15" id="KW-0560">Oxidoreductase</keyword>
<feature type="active site" description="Proton acceptor" evidence="15">
    <location>
        <position position="242"/>
    </location>
</feature>
<feature type="binding site" evidence="15">
    <location>
        <position position="182"/>
    </location>
    <ligand>
        <name>NADP(+)</name>
        <dbReference type="ChEBI" id="CHEBI:58349"/>
    </ligand>
</feature>
<feature type="active site" description="Acyl-thioester intermediate" evidence="15">
    <location>
        <position position="130"/>
    </location>
</feature>
<evidence type="ECO:0000256" key="2">
    <source>
        <dbReference type="ARBA" id="ARBA00005076"/>
    </source>
</evidence>
<organism evidence="17 18">
    <name type="scientific">Bartonella bacilliformis INS</name>
    <dbReference type="NCBI Taxonomy" id="1206782"/>
    <lineage>
        <taxon>Bacteria</taxon>
        <taxon>Pseudomonadati</taxon>
        <taxon>Pseudomonadota</taxon>
        <taxon>Alphaproteobacteria</taxon>
        <taxon>Hyphomicrobiales</taxon>
        <taxon>Bartonellaceae</taxon>
        <taxon>Bartonella</taxon>
    </lineage>
</organism>
<evidence type="ECO:0000256" key="9">
    <source>
        <dbReference type="ARBA" id="ARBA00022857"/>
    </source>
</evidence>
<dbReference type="CDD" id="cd02316">
    <property type="entry name" value="VcASADH2_like_N"/>
    <property type="match status" value="1"/>
</dbReference>
<dbReference type="SUPFAM" id="SSF55347">
    <property type="entry name" value="Glyceraldehyde-3-phosphate dehydrogenase-like, C-terminal domain"/>
    <property type="match status" value="1"/>
</dbReference>
<evidence type="ECO:0000256" key="4">
    <source>
        <dbReference type="ARBA" id="ARBA00010584"/>
    </source>
</evidence>
<keyword evidence="13 15" id="KW-0486">Methionine biosynthesis</keyword>
<dbReference type="InterPro" id="IPR036291">
    <property type="entry name" value="NAD(P)-bd_dom_sf"/>
</dbReference>
<keyword evidence="9 15" id="KW-0521">NADP</keyword>
<comment type="catalytic activity">
    <reaction evidence="14 15">
        <text>L-aspartate 4-semialdehyde + phosphate + NADP(+) = 4-phospho-L-aspartate + NADPH + H(+)</text>
        <dbReference type="Rhea" id="RHEA:24284"/>
        <dbReference type="ChEBI" id="CHEBI:15378"/>
        <dbReference type="ChEBI" id="CHEBI:43474"/>
        <dbReference type="ChEBI" id="CHEBI:57535"/>
        <dbReference type="ChEBI" id="CHEBI:57783"/>
        <dbReference type="ChEBI" id="CHEBI:58349"/>
        <dbReference type="ChEBI" id="CHEBI:537519"/>
        <dbReference type="EC" id="1.2.1.11"/>
    </reaction>
</comment>
<dbReference type="SUPFAM" id="SSF51735">
    <property type="entry name" value="NAD(P)-binding Rossmann-fold domains"/>
    <property type="match status" value="1"/>
</dbReference>
<name>A0ABN0IFQ9_BARBA</name>
<reference evidence="17 18" key="1">
    <citation type="journal article" date="2013" name="Genome Announc.">
        <title>Whole Genome Sequencing and Comparative Analysis of Bartonella bacilliformis Strain INS, the Causative Agent of Carrion's Disease.</title>
        <authorList>
            <person name="Tarazona D."/>
            <person name="Padilla C."/>
            <person name="Caceres O."/>
            <person name="Montenegro J.D."/>
            <person name="Bailon H."/>
            <person name="Ventura G."/>
            <person name="Mendoza G."/>
            <person name="Anaya E."/>
            <person name="Guio H."/>
        </authorList>
    </citation>
    <scope>NUCLEOTIDE SEQUENCE [LARGE SCALE GENOMIC DNA]</scope>
    <source>
        <strain evidence="17 18">INS</strain>
    </source>
</reference>
<dbReference type="EC" id="1.2.1.11" evidence="6 15"/>
<comment type="caution">
    <text evidence="17">The sequence shown here is derived from an EMBL/GenBank/DDBJ whole genome shotgun (WGS) entry which is preliminary data.</text>
</comment>
<comment type="caution">
    <text evidence="15">Lacks conserved residue(s) required for the propagation of feature annotation.</text>
</comment>
<dbReference type="Proteomes" id="UP000009359">
    <property type="component" value="Unassembled WGS sequence"/>
</dbReference>
<dbReference type="NCBIfam" id="TIGR01296">
    <property type="entry name" value="asd_B"/>
    <property type="match status" value="1"/>
</dbReference>
<keyword evidence="10 15" id="KW-0220">Diaminopimelate biosynthesis</keyword>
<comment type="pathway">
    <text evidence="1 15">Amino-acid biosynthesis; L-methionine biosynthesis via de novo pathway; L-homoserine from L-aspartate: step 2/3.</text>
</comment>
<keyword evidence="7 15" id="KW-0028">Amino-acid biosynthesis</keyword>
<dbReference type="InterPro" id="IPR012280">
    <property type="entry name" value="Semialdhyde_DH_dimer_dom"/>
</dbReference>
<evidence type="ECO:0000256" key="10">
    <source>
        <dbReference type="ARBA" id="ARBA00022915"/>
    </source>
</evidence>
<evidence type="ECO:0000256" key="5">
    <source>
        <dbReference type="ARBA" id="ARBA00011738"/>
    </source>
</evidence>
<evidence type="ECO:0000256" key="3">
    <source>
        <dbReference type="ARBA" id="ARBA00005097"/>
    </source>
</evidence>
<comment type="similarity">
    <text evidence="4 15">Belongs to the aspartate-semialdehyde dehydrogenase family.</text>
</comment>
<feature type="domain" description="Semialdehyde dehydrogenase NAD-binding" evidence="16">
    <location>
        <begin position="4"/>
        <end position="119"/>
    </location>
</feature>
<feature type="binding site" evidence="15">
    <location>
        <begin position="11"/>
        <end position="14"/>
    </location>
    <ligand>
        <name>NADP(+)</name>
        <dbReference type="ChEBI" id="CHEBI:58349"/>
    </ligand>
</feature>
<comment type="pathway">
    <text evidence="2 15">Amino-acid biosynthesis; L-lysine biosynthesis via DAP pathway; (S)-tetrahydrodipicolinate from L-aspartate: step 2/4.</text>
</comment>
<dbReference type="PANTHER" id="PTHR46278:SF2">
    <property type="entry name" value="ASPARTATE-SEMIALDEHYDE DEHYDROGENASE"/>
    <property type="match status" value="1"/>
</dbReference>
<evidence type="ECO:0000256" key="1">
    <source>
        <dbReference type="ARBA" id="ARBA00005021"/>
    </source>
</evidence>
<feature type="binding site" evidence="15">
    <location>
        <position position="315"/>
    </location>
    <ligand>
        <name>NADP(+)</name>
        <dbReference type="ChEBI" id="CHEBI:58349"/>
    </ligand>
</feature>
<evidence type="ECO:0000256" key="12">
    <source>
        <dbReference type="ARBA" id="ARBA00023154"/>
    </source>
</evidence>
<dbReference type="GeneID" id="4684567"/>
<dbReference type="SMART" id="SM00859">
    <property type="entry name" value="Semialdhyde_dh"/>
    <property type="match status" value="1"/>
</dbReference>
<evidence type="ECO:0000256" key="8">
    <source>
        <dbReference type="ARBA" id="ARBA00022697"/>
    </source>
</evidence>